<dbReference type="Gene3D" id="1.10.510.10">
    <property type="entry name" value="Transferase(Phosphotransferase) domain 1"/>
    <property type="match status" value="1"/>
</dbReference>
<evidence type="ECO:0000313" key="5">
    <source>
        <dbReference type="Proteomes" id="UP000054144"/>
    </source>
</evidence>
<dbReference type="CDD" id="cd14016">
    <property type="entry name" value="STKc_CK1"/>
    <property type="match status" value="1"/>
</dbReference>
<dbReference type="InterPro" id="IPR011009">
    <property type="entry name" value="Kinase-like_dom_sf"/>
</dbReference>
<keyword evidence="4" id="KW-0418">Kinase</keyword>
<proteinExistence type="predicted"/>
<evidence type="ECO:0000313" key="4">
    <source>
        <dbReference type="EMBL" id="KIY52065.1"/>
    </source>
</evidence>
<gene>
    <name evidence="4" type="ORF">FISHEDRAFT_27138</name>
</gene>
<dbReference type="GO" id="GO:0004674">
    <property type="term" value="F:protein serine/threonine kinase activity"/>
    <property type="evidence" value="ECO:0007669"/>
    <property type="project" value="UniProtKB-EC"/>
</dbReference>
<feature type="non-terminal residue" evidence="4">
    <location>
        <position position="306"/>
    </location>
</feature>
<evidence type="ECO:0000256" key="2">
    <source>
        <dbReference type="SAM" id="MobiDB-lite"/>
    </source>
</evidence>
<name>A0A0D7AJM7_9AGAR</name>
<dbReference type="SMART" id="SM00220">
    <property type="entry name" value="S_TKc"/>
    <property type="match status" value="1"/>
</dbReference>
<feature type="non-terminal residue" evidence="4">
    <location>
        <position position="1"/>
    </location>
</feature>
<dbReference type="PROSITE" id="PS00108">
    <property type="entry name" value="PROTEIN_KINASE_ST"/>
    <property type="match status" value="1"/>
</dbReference>
<feature type="domain" description="Protein kinase" evidence="3">
    <location>
        <begin position="1"/>
        <end position="306"/>
    </location>
</feature>
<reference evidence="4 5" key="1">
    <citation type="journal article" date="2015" name="Fungal Genet. Biol.">
        <title>Evolution of novel wood decay mechanisms in Agaricales revealed by the genome sequences of Fistulina hepatica and Cylindrobasidium torrendii.</title>
        <authorList>
            <person name="Floudas D."/>
            <person name="Held B.W."/>
            <person name="Riley R."/>
            <person name="Nagy L.G."/>
            <person name="Koehler G."/>
            <person name="Ransdell A.S."/>
            <person name="Younus H."/>
            <person name="Chow J."/>
            <person name="Chiniquy J."/>
            <person name="Lipzen A."/>
            <person name="Tritt A."/>
            <person name="Sun H."/>
            <person name="Haridas S."/>
            <person name="LaButti K."/>
            <person name="Ohm R.A."/>
            <person name="Kues U."/>
            <person name="Blanchette R.A."/>
            <person name="Grigoriev I.V."/>
            <person name="Minto R.E."/>
            <person name="Hibbett D.S."/>
        </authorList>
    </citation>
    <scope>NUCLEOTIDE SEQUENCE [LARGE SCALE GENOMIC DNA]</scope>
    <source>
        <strain evidence="4 5">ATCC 64428</strain>
    </source>
</reference>
<dbReference type="PANTHER" id="PTHR11909">
    <property type="entry name" value="CASEIN KINASE-RELATED"/>
    <property type="match status" value="1"/>
</dbReference>
<sequence length="306" mass="34726">GSVYRAVHDTTGEQVAVKIAHPDPGPATALKQEAEVYRTLNGVEGFPTLRWTDVENGRSVIALDLLGPDLKTLYRQCNNRFSLKTVILLAIQLLSRLQRIHGRGYVHRDIKPSNIVMGSSQDGRAGVVHVVDFGLSRSLIDRKTGRHVPLRCGRPLIGNVRYASIRTHRGIEQSYRDDLESLAYMLINFLRGNLPWSASVGATIPMRNQAIMMKKLMTPLHELCAGFPDEFLHLVLCARFLAFDECPDYVHWRRVFRSLYARQRLLYEKDAVFDWSEGSRVLQPVSRPVTPSPQCARRAKRVSKRQ</sequence>
<dbReference type="OrthoDB" id="2987224at2759"/>
<dbReference type="AlphaFoldDB" id="A0A0D7AJM7"/>
<accession>A0A0D7AJM7</accession>
<evidence type="ECO:0000256" key="1">
    <source>
        <dbReference type="ARBA" id="ARBA00012513"/>
    </source>
</evidence>
<evidence type="ECO:0000259" key="3">
    <source>
        <dbReference type="PROSITE" id="PS50011"/>
    </source>
</evidence>
<protein>
    <recommendedName>
        <fullName evidence="1">non-specific serine/threonine protein kinase</fullName>
        <ecNumber evidence="1">2.7.11.1</ecNumber>
    </recommendedName>
</protein>
<dbReference type="GO" id="GO:0005524">
    <property type="term" value="F:ATP binding"/>
    <property type="evidence" value="ECO:0007669"/>
    <property type="project" value="InterPro"/>
</dbReference>
<feature type="region of interest" description="Disordered" evidence="2">
    <location>
        <begin position="286"/>
        <end position="306"/>
    </location>
</feature>
<dbReference type="InterPro" id="IPR000719">
    <property type="entry name" value="Prot_kinase_dom"/>
</dbReference>
<dbReference type="Pfam" id="PF00069">
    <property type="entry name" value="Pkinase"/>
    <property type="match status" value="1"/>
</dbReference>
<organism evidence="4 5">
    <name type="scientific">Fistulina hepatica ATCC 64428</name>
    <dbReference type="NCBI Taxonomy" id="1128425"/>
    <lineage>
        <taxon>Eukaryota</taxon>
        <taxon>Fungi</taxon>
        <taxon>Dikarya</taxon>
        <taxon>Basidiomycota</taxon>
        <taxon>Agaricomycotina</taxon>
        <taxon>Agaricomycetes</taxon>
        <taxon>Agaricomycetidae</taxon>
        <taxon>Agaricales</taxon>
        <taxon>Fistulinaceae</taxon>
        <taxon>Fistulina</taxon>
    </lineage>
</organism>
<dbReference type="EC" id="2.7.11.1" evidence="1"/>
<dbReference type="PROSITE" id="PS50011">
    <property type="entry name" value="PROTEIN_KINASE_DOM"/>
    <property type="match status" value="1"/>
</dbReference>
<dbReference type="EMBL" id="KN881646">
    <property type="protein sequence ID" value="KIY52065.1"/>
    <property type="molecule type" value="Genomic_DNA"/>
</dbReference>
<dbReference type="InterPro" id="IPR050235">
    <property type="entry name" value="CK1_Ser-Thr_kinase"/>
</dbReference>
<dbReference type="InterPro" id="IPR008271">
    <property type="entry name" value="Ser/Thr_kinase_AS"/>
</dbReference>
<dbReference type="SUPFAM" id="SSF56112">
    <property type="entry name" value="Protein kinase-like (PK-like)"/>
    <property type="match status" value="1"/>
</dbReference>
<feature type="compositionally biased region" description="Basic residues" evidence="2">
    <location>
        <begin position="297"/>
        <end position="306"/>
    </location>
</feature>
<dbReference type="Proteomes" id="UP000054144">
    <property type="component" value="Unassembled WGS sequence"/>
</dbReference>
<keyword evidence="4" id="KW-0808">Transferase</keyword>
<keyword evidence="5" id="KW-1185">Reference proteome</keyword>